<evidence type="ECO:0000259" key="18">
    <source>
        <dbReference type="PROSITE" id="PS50262"/>
    </source>
</evidence>
<keyword evidence="8" id="KW-1015">Disulfide bond</keyword>
<keyword evidence="4 15" id="KW-0812">Transmembrane</keyword>
<dbReference type="InterPro" id="IPR000826">
    <property type="entry name" value="Formyl_rcpt-rel"/>
</dbReference>
<feature type="region of interest" description="Disordered" evidence="16">
    <location>
        <begin position="40"/>
        <end position="77"/>
    </location>
</feature>
<evidence type="ECO:0000313" key="20">
    <source>
        <dbReference type="Proteomes" id="UP000335636"/>
    </source>
</evidence>
<keyword evidence="11 15" id="KW-0807">Transducer</keyword>
<dbReference type="GO" id="GO:0006954">
    <property type="term" value="P:inflammatory response"/>
    <property type="evidence" value="ECO:0007669"/>
    <property type="project" value="TreeGrafter"/>
</dbReference>
<keyword evidence="3" id="KW-0597">Phosphoprotein</keyword>
<dbReference type="PROSITE" id="PS00237">
    <property type="entry name" value="G_PROTEIN_RECEP_F1_1"/>
    <property type="match status" value="1"/>
</dbReference>
<evidence type="ECO:0000256" key="2">
    <source>
        <dbReference type="ARBA" id="ARBA00022475"/>
    </source>
</evidence>
<evidence type="ECO:0000256" key="7">
    <source>
        <dbReference type="ARBA" id="ARBA00023136"/>
    </source>
</evidence>
<dbReference type="GO" id="GO:0004930">
    <property type="term" value="F:G protein-coupled receptor activity"/>
    <property type="evidence" value="ECO:0007669"/>
    <property type="project" value="UniProtKB-KW"/>
</dbReference>
<evidence type="ECO:0000256" key="3">
    <source>
        <dbReference type="ARBA" id="ARBA00022553"/>
    </source>
</evidence>
<dbReference type="PANTHER" id="PTHR24225:SF49">
    <property type="entry name" value="CHEMERIN-LIKE RECEPTOR 1"/>
    <property type="match status" value="1"/>
</dbReference>
<feature type="compositionally biased region" description="Polar residues" evidence="16">
    <location>
        <begin position="497"/>
        <end position="516"/>
    </location>
</feature>
<keyword evidence="20" id="KW-1185">Reference proteome</keyword>
<evidence type="ECO:0000256" key="1">
    <source>
        <dbReference type="ARBA" id="ARBA00004651"/>
    </source>
</evidence>
<dbReference type="PROSITE" id="PS50262">
    <property type="entry name" value="G_PROTEIN_RECEP_F1_2"/>
    <property type="match status" value="1"/>
</dbReference>
<feature type="transmembrane region" description="Helical" evidence="17">
    <location>
        <begin position="412"/>
        <end position="435"/>
    </location>
</feature>
<dbReference type="InterPro" id="IPR000276">
    <property type="entry name" value="GPCR_Rhodpsn"/>
</dbReference>
<evidence type="ECO:0000256" key="6">
    <source>
        <dbReference type="ARBA" id="ARBA00023040"/>
    </source>
</evidence>
<name>A0A5E4BWU5_MARMO</name>
<keyword evidence="5 17" id="KW-1133">Transmembrane helix</keyword>
<keyword evidence="9 15" id="KW-0675">Receptor</keyword>
<feature type="region of interest" description="Disordered" evidence="16">
    <location>
        <begin position="494"/>
        <end position="526"/>
    </location>
</feature>
<accession>A0A5E4BWU5</accession>
<evidence type="ECO:0000256" key="8">
    <source>
        <dbReference type="ARBA" id="ARBA00023157"/>
    </source>
</evidence>
<dbReference type="GO" id="GO:0007200">
    <property type="term" value="P:phospholipase C-activating G protein-coupled receptor signaling pathway"/>
    <property type="evidence" value="ECO:0007669"/>
    <property type="project" value="TreeGrafter"/>
</dbReference>
<evidence type="ECO:0000256" key="9">
    <source>
        <dbReference type="ARBA" id="ARBA00023170"/>
    </source>
</evidence>
<evidence type="ECO:0000256" key="13">
    <source>
        <dbReference type="ARBA" id="ARBA00026211"/>
    </source>
</evidence>
<evidence type="ECO:0000256" key="16">
    <source>
        <dbReference type="SAM" id="MobiDB-lite"/>
    </source>
</evidence>
<feature type="transmembrane region" description="Helical" evidence="17">
    <location>
        <begin position="238"/>
        <end position="262"/>
    </location>
</feature>
<evidence type="ECO:0000256" key="10">
    <source>
        <dbReference type="ARBA" id="ARBA00023180"/>
    </source>
</evidence>
<evidence type="ECO:0000256" key="17">
    <source>
        <dbReference type="SAM" id="Phobius"/>
    </source>
</evidence>
<keyword evidence="7 17" id="KW-0472">Membrane</keyword>
<evidence type="ECO:0000256" key="14">
    <source>
        <dbReference type="ARBA" id="ARBA00030532"/>
    </source>
</evidence>
<dbReference type="Proteomes" id="UP000335636">
    <property type="component" value="Unassembled WGS sequence"/>
</dbReference>
<comment type="similarity">
    <text evidence="12">Belongs to the chemokine-like receptor (CMKLR) family.</text>
</comment>
<feature type="transmembrane region" description="Helical" evidence="17">
    <location>
        <begin position="447"/>
        <end position="471"/>
    </location>
</feature>
<dbReference type="EMBL" id="CABDUW010000716">
    <property type="protein sequence ID" value="VTJ74108.1"/>
    <property type="molecule type" value="Genomic_DNA"/>
</dbReference>
<dbReference type="PRINTS" id="PR01126">
    <property type="entry name" value="DEZORPHANR"/>
</dbReference>
<dbReference type="SUPFAM" id="SSF81321">
    <property type="entry name" value="Family A G protein-coupled receptor-like"/>
    <property type="match status" value="1"/>
</dbReference>
<dbReference type="Pfam" id="PF00001">
    <property type="entry name" value="7tm_1"/>
    <property type="match status" value="1"/>
</dbReference>
<comment type="caution">
    <text evidence="19">The sequence shown here is derived from an EMBL/GenBank/DDBJ whole genome shotgun (WGS) entry which is preliminary data.</text>
</comment>
<organism evidence="19 20">
    <name type="scientific">Marmota monax</name>
    <name type="common">Woodchuck</name>
    <dbReference type="NCBI Taxonomy" id="9995"/>
    <lineage>
        <taxon>Eukaryota</taxon>
        <taxon>Metazoa</taxon>
        <taxon>Chordata</taxon>
        <taxon>Craniata</taxon>
        <taxon>Vertebrata</taxon>
        <taxon>Euteleostomi</taxon>
        <taxon>Mammalia</taxon>
        <taxon>Eutheria</taxon>
        <taxon>Euarchontoglires</taxon>
        <taxon>Glires</taxon>
        <taxon>Rodentia</taxon>
        <taxon>Sciuromorpha</taxon>
        <taxon>Sciuridae</taxon>
        <taxon>Xerinae</taxon>
        <taxon>Marmotini</taxon>
        <taxon>Marmota</taxon>
    </lineage>
</organism>
<dbReference type="CDD" id="cd15116">
    <property type="entry name" value="7tmA_CMKLR1"/>
    <property type="match status" value="1"/>
</dbReference>
<evidence type="ECO:0000256" key="5">
    <source>
        <dbReference type="ARBA" id="ARBA00022989"/>
    </source>
</evidence>
<sequence length="526" mass="57352">MSLDAVPARNRLQEIFRPWRGLPICLFLGVSTGKGACVGRQRGGSQGHKCPGSPREDGAPREGVSSCAQEPADRGPLLDTTALNGEGLLWSELRSPKGTSGPGQAGSTGVAASRVLELSGLGPLLEWGLLRAGQGAVGLAGAGQLWAVTVAQLPLMTSLALQRMEDGEYNSSLPYDDEYLDDLGPVLVLDDHPAPEARVTRILVVVIYSIVCFLGILGNGLVIVIATFKMKRTVNSVWFLNLAVADFLFNVFLPLHITYAALDYHWVFGTAMCKVSSFLLIHNMYTSVFLLTAISLDRCVSVLLPVWSQNHRSVRLAYTGCVVIWVLAFFLSSPSLVFRDTASLHGKTSCFNNFSLSAPGSSGRLGSSQHVLVTVTRFLCGFLVPVLVITACYLTIVCRLRRNRLAKTKKPFKIIVTIIVTFFCCWCPYHTLYLLELHHTVLPGPVFSLGLPLATALAIANSCMNPLLYVFMGQDFKKFKVTLFSRLVNALSEDTGHSSFPSHRSFTRMSSVNDKSSVNERETSML</sequence>
<keyword evidence="2" id="KW-1003">Cell membrane</keyword>
<dbReference type="InterPro" id="IPR017452">
    <property type="entry name" value="GPCR_Rhodpsn_7TM"/>
</dbReference>
<evidence type="ECO:0000256" key="15">
    <source>
        <dbReference type="RuleBase" id="RU000688"/>
    </source>
</evidence>
<feature type="transmembrane region" description="Helical" evidence="17">
    <location>
        <begin position="202"/>
        <end position="226"/>
    </location>
</feature>
<keyword evidence="10" id="KW-0325">Glycoprotein</keyword>
<comment type="subcellular location">
    <subcellularLocation>
        <location evidence="1">Cell membrane</location>
        <topology evidence="1">Multi-pass membrane protein</topology>
    </subcellularLocation>
</comment>
<dbReference type="InterPro" id="IPR002258">
    <property type="entry name" value="CML1"/>
</dbReference>
<comment type="similarity">
    <text evidence="15">Belongs to the G-protein coupled receptor 1 family.</text>
</comment>
<feature type="transmembrane region" description="Helical" evidence="17">
    <location>
        <begin position="316"/>
        <end position="338"/>
    </location>
</feature>
<evidence type="ECO:0000256" key="4">
    <source>
        <dbReference type="ARBA" id="ARBA00022692"/>
    </source>
</evidence>
<dbReference type="PANTHER" id="PTHR24225">
    <property type="entry name" value="CHEMOTACTIC RECEPTOR"/>
    <property type="match status" value="1"/>
</dbReference>
<dbReference type="GO" id="GO:0007204">
    <property type="term" value="P:positive regulation of cytosolic calcium ion concentration"/>
    <property type="evidence" value="ECO:0007669"/>
    <property type="project" value="TreeGrafter"/>
</dbReference>
<evidence type="ECO:0000313" key="19">
    <source>
        <dbReference type="EMBL" id="VTJ74108.1"/>
    </source>
</evidence>
<evidence type="ECO:0000256" key="12">
    <source>
        <dbReference type="ARBA" id="ARBA00025736"/>
    </source>
</evidence>
<dbReference type="FunFam" id="1.20.1070.10:FF:000034">
    <property type="entry name" value="G-protein coupled receptor 1"/>
    <property type="match status" value="1"/>
</dbReference>
<feature type="transmembrane region" description="Helical" evidence="17">
    <location>
        <begin position="282"/>
        <end position="304"/>
    </location>
</feature>
<dbReference type="AlphaFoldDB" id="A0A5E4BWU5"/>
<evidence type="ECO:0000256" key="11">
    <source>
        <dbReference type="ARBA" id="ARBA00023224"/>
    </source>
</evidence>
<feature type="compositionally biased region" description="Basic and acidic residues" evidence="16">
    <location>
        <begin position="517"/>
        <end position="526"/>
    </location>
</feature>
<feature type="domain" description="G-protein coupled receptors family 1 profile" evidence="18">
    <location>
        <begin position="218"/>
        <end position="469"/>
    </location>
</feature>
<gene>
    <name evidence="19" type="ORF">MONAX_5E039438</name>
</gene>
<feature type="transmembrane region" description="Helical" evidence="17">
    <location>
        <begin position="375"/>
        <end position="400"/>
    </location>
</feature>
<dbReference type="GO" id="GO:0004875">
    <property type="term" value="F:complement receptor activity"/>
    <property type="evidence" value="ECO:0007669"/>
    <property type="project" value="TreeGrafter"/>
</dbReference>
<protein>
    <recommendedName>
        <fullName evidence="13">Chemerin-like receptor 1</fullName>
    </recommendedName>
    <alternativeName>
        <fullName evidence="14">Chemokine-like receptor 1</fullName>
    </alternativeName>
</protein>
<dbReference type="GO" id="GO:0005886">
    <property type="term" value="C:plasma membrane"/>
    <property type="evidence" value="ECO:0007669"/>
    <property type="project" value="UniProtKB-SubCell"/>
</dbReference>
<keyword evidence="6 15" id="KW-0297">G-protein coupled receptor</keyword>
<dbReference type="Gene3D" id="1.20.1070.10">
    <property type="entry name" value="Rhodopsin 7-helix transmembrane proteins"/>
    <property type="match status" value="1"/>
</dbReference>
<dbReference type="PRINTS" id="PR00237">
    <property type="entry name" value="GPCRRHODOPSN"/>
</dbReference>
<proteinExistence type="inferred from homology"/>
<reference evidence="19" key="1">
    <citation type="submission" date="2019-04" db="EMBL/GenBank/DDBJ databases">
        <authorList>
            <person name="Alioto T."/>
            <person name="Alioto T."/>
        </authorList>
    </citation>
    <scope>NUCLEOTIDE SEQUENCE [LARGE SCALE GENOMIC DNA]</scope>
</reference>